<protein>
    <recommendedName>
        <fullName evidence="7">t-SNARE coiled-coil homology domain-containing protein</fullName>
    </recommendedName>
</protein>
<keyword evidence="6" id="KW-0812">Transmembrane</keyword>
<dbReference type="InterPro" id="IPR059001">
    <property type="entry name" value="STX17_N"/>
</dbReference>
<dbReference type="InterPro" id="IPR010989">
    <property type="entry name" value="SNARE"/>
</dbReference>
<evidence type="ECO:0000256" key="4">
    <source>
        <dbReference type="SAM" id="Coils"/>
    </source>
</evidence>
<dbReference type="GO" id="GO:0071008">
    <property type="term" value="C:U2-type post-mRNA release spliceosomal complex"/>
    <property type="evidence" value="ECO:0007669"/>
    <property type="project" value="InterPro"/>
</dbReference>
<feature type="coiled-coil region" evidence="4">
    <location>
        <begin position="987"/>
        <end position="1021"/>
    </location>
</feature>
<dbReference type="SUPFAM" id="SSF47661">
    <property type="entry name" value="t-snare proteins"/>
    <property type="match status" value="1"/>
</dbReference>
<evidence type="ECO:0000256" key="1">
    <source>
        <dbReference type="ARBA" id="ARBA00004123"/>
    </source>
</evidence>
<name>A0AAE9E4L4_CAEBR</name>
<comment type="subcellular location">
    <subcellularLocation>
        <location evidence="1">Nucleus</location>
    </subcellularLocation>
</comment>
<keyword evidence="6" id="KW-0472">Membrane</keyword>
<feature type="region of interest" description="Disordered" evidence="5">
    <location>
        <begin position="99"/>
        <end position="141"/>
    </location>
</feature>
<accession>A0AAE9E4L4</accession>
<keyword evidence="4" id="KW-0175">Coiled coil</keyword>
<evidence type="ECO:0000256" key="5">
    <source>
        <dbReference type="SAM" id="MobiDB-lite"/>
    </source>
</evidence>
<dbReference type="EMBL" id="CP092620">
    <property type="protein sequence ID" value="UMM13506.1"/>
    <property type="molecule type" value="Genomic_DNA"/>
</dbReference>
<dbReference type="Pfam" id="PF07842">
    <property type="entry name" value="GCFC"/>
    <property type="match status" value="1"/>
</dbReference>
<keyword evidence="6" id="KW-1133">Transmembrane helix</keyword>
<feature type="domain" description="T-SNARE coiled-coil homology" evidence="7">
    <location>
        <begin position="956"/>
        <end position="1018"/>
    </location>
</feature>
<dbReference type="PANTHER" id="PTHR12214:SF0">
    <property type="entry name" value="LD29489P"/>
    <property type="match status" value="1"/>
</dbReference>
<organism evidence="8 9">
    <name type="scientific">Caenorhabditis briggsae</name>
    <dbReference type="NCBI Taxonomy" id="6238"/>
    <lineage>
        <taxon>Eukaryota</taxon>
        <taxon>Metazoa</taxon>
        <taxon>Ecdysozoa</taxon>
        <taxon>Nematoda</taxon>
        <taxon>Chromadorea</taxon>
        <taxon>Rhabditida</taxon>
        <taxon>Rhabditina</taxon>
        <taxon>Rhabditomorpha</taxon>
        <taxon>Rhabditoidea</taxon>
        <taxon>Rhabditidae</taxon>
        <taxon>Peloderinae</taxon>
        <taxon>Caenorhabditis</taxon>
    </lineage>
</organism>
<dbReference type="SMART" id="SM00397">
    <property type="entry name" value="t_SNARE"/>
    <property type="match status" value="1"/>
</dbReference>
<feature type="compositionally biased region" description="Basic residues" evidence="5">
    <location>
        <begin position="1"/>
        <end position="11"/>
    </location>
</feature>
<evidence type="ECO:0000313" key="8">
    <source>
        <dbReference type="EMBL" id="UMM13506.1"/>
    </source>
</evidence>
<feature type="compositionally biased region" description="Acidic residues" evidence="5">
    <location>
        <begin position="210"/>
        <end position="219"/>
    </location>
</feature>
<dbReference type="InterPro" id="IPR022783">
    <property type="entry name" value="GCFC_dom"/>
</dbReference>
<gene>
    <name evidence="8" type="ORF">L5515_001740</name>
</gene>
<keyword evidence="3" id="KW-0539">Nucleus</keyword>
<feature type="region of interest" description="Disordered" evidence="5">
    <location>
        <begin position="173"/>
        <end position="220"/>
    </location>
</feature>
<reference evidence="8 9" key="1">
    <citation type="submission" date="2022-04" db="EMBL/GenBank/DDBJ databases">
        <title>Chromosome-level reference genomes for two strains of Caenorhabditis briggsae: an improved platform for comparative genomics.</title>
        <authorList>
            <person name="Stevens L."/>
            <person name="Andersen E."/>
        </authorList>
    </citation>
    <scope>NUCLEOTIDE SEQUENCE [LARGE SCALE GENOMIC DNA]</scope>
    <source>
        <strain evidence="8">VX34</strain>
        <tissue evidence="8">Whole-organism</tissue>
    </source>
</reference>
<comment type="similarity">
    <text evidence="2">Belongs to the GCF family.</text>
</comment>
<dbReference type="Gene3D" id="1.20.5.110">
    <property type="match status" value="1"/>
</dbReference>
<keyword evidence="9" id="KW-1185">Reference proteome</keyword>
<dbReference type="InterPro" id="IPR012890">
    <property type="entry name" value="GCFC2-like"/>
</dbReference>
<dbReference type="Pfam" id="PF15458">
    <property type="entry name" value="NTR2"/>
    <property type="match status" value="1"/>
</dbReference>
<evidence type="ECO:0000259" key="7">
    <source>
        <dbReference type="PROSITE" id="PS50192"/>
    </source>
</evidence>
<dbReference type="InterPro" id="IPR000727">
    <property type="entry name" value="T_SNARE_dom"/>
</dbReference>
<dbReference type="GO" id="GO:0016020">
    <property type="term" value="C:membrane"/>
    <property type="evidence" value="ECO:0007669"/>
    <property type="project" value="InterPro"/>
</dbReference>
<evidence type="ECO:0000256" key="3">
    <source>
        <dbReference type="ARBA" id="ARBA00023242"/>
    </source>
</evidence>
<dbReference type="Proteomes" id="UP000829354">
    <property type="component" value="Chromosome I"/>
</dbReference>
<dbReference type="Pfam" id="PF26585">
    <property type="entry name" value="STX17_N"/>
    <property type="match status" value="1"/>
</dbReference>
<dbReference type="AlphaFoldDB" id="A0AAE9E4L4"/>
<evidence type="ECO:0000313" key="9">
    <source>
        <dbReference type="Proteomes" id="UP000829354"/>
    </source>
</evidence>
<feature type="region of interest" description="Disordered" evidence="5">
    <location>
        <begin position="1"/>
        <end position="39"/>
    </location>
</feature>
<feature type="region of interest" description="Disordered" evidence="5">
    <location>
        <begin position="241"/>
        <end position="270"/>
    </location>
</feature>
<dbReference type="GO" id="GO:0016192">
    <property type="term" value="P:vesicle-mediated transport"/>
    <property type="evidence" value="ECO:0007669"/>
    <property type="project" value="InterPro"/>
</dbReference>
<feature type="compositionally biased region" description="Basic and acidic residues" evidence="5">
    <location>
        <begin position="241"/>
        <end position="261"/>
    </location>
</feature>
<proteinExistence type="inferred from homology"/>
<feature type="compositionally biased region" description="Basic and acidic residues" evidence="5">
    <location>
        <begin position="193"/>
        <end position="209"/>
    </location>
</feature>
<dbReference type="GO" id="GO:0000390">
    <property type="term" value="P:spliceosomal complex disassembly"/>
    <property type="evidence" value="ECO:0007669"/>
    <property type="project" value="InterPro"/>
</dbReference>
<dbReference type="PROSITE" id="PS50192">
    <property type="entry name" value="T_SNARE"/>
    <property type="match status" value="1"/>
</dbReference>
<feature type="transmembrane region" description="Helical" evidence="6">
    <location>
        <begin position="1050"/>
        <end position="1070"/>
    </location>
</feature>
<dbReference type="PANTHER" id="PTHR12214">
    <property type="entry name" value="GC-RICH SEQUENCE DNA-BINDING FACTOR"/>
    <property type="match status" value="1"/>
</dbReference>
<feature type="region of interest" description="Disordered" evidence="5">
    <location>
        <begin position="448"/>
        <end position="506"/>
    </location>
</feature>
<dbReference type="InterPro" id="IPR028211">
    <property type="entry name" value="Ntr2"/>
</dbReference>
<evidence type="ECO:0000256" key="2">
    <source>
        <dbReference type="ARBA" id="ARBA00010801"/>
    </source>
</evidence>
<evidence type="ECO:0000256" key="6">
    <source>
        <dbReference type="SAM" id="Phobius"/>
    </source>
</evidence>
<feature type="compositionally biased region" description="Basic and acidic residues" evidence="5">
    <location>
        <begin position="99"/>
        <end position="127"/>
    </location>
</feature>
<feature type="compositionally biased region" description="Basic and acidic residues" evidence="5">
    <location>
        <begin position="173"/>
        <end position="184"/>
    </location>
</feature>
<sequence length="1077" mass="123653">MFRKPKTKGAIRQRNTEAWDEPDAENQDKPPINEFQVKKTAVPRATISFDADEGADSFFKLKKDKKKVEELKRQHRLEEEAEQICKQEKERKEALEKIVKKEKQSREDKKTNNEKQKYLDKYRDKSAKHISNTESFDYDEDLNIDGDAISSVSNKFASVFEGIPDSRAVFEAKKRRERARREGNQDGYIPLDDTQKLKSKNERNRLIREDENDDSDEECANNFYSARELLRSEEDRRREEQERFLEREHGDVDESDRKKDEDSENEEWERQQIRKAVSKREIVQLRTEKRNTSQLFGHVAPIEDDTAMDMDIDLEMDVQVIGKPDFSGPKNTGGVVKIEDILAKLKLRIQERDEALNFRKEEKRKLHQNIEENKALIAKLESELPTQSTKYTMYQELRVYSRRLLECLNEKVAEINGIVDKRRDCGRAKTMRIMSRRRQDMRDQHAECMQGKSAKMGEAATRSAEREARRGRRRRERETTLSGISHEEGLSTDDEETTQQTASDKKTYDEVEAVASVLFADALDEYSDLRKVLGRMIDWLAVDSKSFQDAYVYLCLPKLCSPYVRLEMLQADILNNETVLTSMQWFKTAVLAGSENAEIDQTHDILVELAPAIIEKVVVPFLIDTVKEEWDPMSLRQTRNLATCCSIFEKLPNLTEKSKQFNALLMAIRERICDALTNDIFMPIFMPNMIEQPSCRQFHDRQYWSCIKLIRSINALSSIISVAARFELVVEKCVNSHCVMAFRTGVKNEVSVERKIRGLFTELDDALLMMGGRTSFRQLISSLQIVAEAQNQAGRSFHKEIDKYLMKLERCIYHIVISSLPKAIFSPSFEIISDDFITEIQHIGTHGGLRDTPALRESISTYERDLEEGLRGILAVRGEMTDISQEHEFDSIIEPIRQQIKTLINVTKTLPVLAPPTGRNPFDQEERDLDDNPYEMESRRYLQETTMKDNELRQLATDMKERAEATAKVEKDMADLEKIFQELGRIVHEQHDVIDSIEEQIERANEDVKRGNENLKKAVKSKAAKAPIYAGLVGGLAVGGPVGMAAGSAIAGIAAGVGGLVAGVYTGRFFKRSATTD</sequence>
<dbReference type="GO" id="GO:0003677">
    <property type="term" value="F:DNA binding"/>
    <property type="evidence" value="ECO:0007669"/>
    <property type="project" value="InterPro"/>
</dbReference>